<evidence type="ECO:0000256" key="2">
    <source>
        <dbReference type="ARBA" id="ARBA00023136"/>
    </source>
</evidence>
<feature type="chain" id="PRO_5012252648" evidence="3">
    <location>
        <begin position="23"/>
        <end position="477"/>
    </location>
</feature>
<comment type="subcellular location">
    <subcellularLocation>
        <location evidence="1">Membrane</location>
    </subcellularLocation>
</comment>
<dbReference type="InterPro" id="IPR000184">
    <property type="entry name" value="Bac_surfAg_D15"/>
</dbReference>
<gene>
    <name evidence="5" type="ORF">SAMN04488055_4590</name>
</gene>
<sequence>MRTVLNISATWLLLFFALPATGQQRDTVATATLQPLSLDTNYIIVRNILVSGNKKTRTSIVLRELSLKPGDTVYLSTLAETLEASRKQLLNTSLFLNATANVKNWEGRSADLAFEVWERWYLFAFPIFKLADRNFNQWWVEQKHSLKRVNLGVKAFQDNLTGRNDDVYADVTVGYTQKFLLGYNLPYIDNKFRHGIGFVVSYSRNREINYISDGNKQQFFRQDDFLRKQFLLGLTYTYRKAISTRHQLVLNYYNESVNDSVVLRNPDYLGNGRKDMNYLELAYRLHYIQADSWQYPLKGLLVSGEVSKVGIGPLSGLDYLKFRVKATKYWELARKTYGALGILGQAKFSSDQPYIGMRAMGYSDDYLRGLEYYVIDGTSYFIFKSTLRREVLNWKVKLPIVPKKFSNLPIRLLVKTYGDMGYAYAKLTKNGILNNKMLYTAGAGLDLVSFYDTCIRFEYSINQLGEKGLFLHAKLDM</sequence>
<dbReference type="InterPro" id="IPR010827">
    <property type="entry name" value="BamA/TamA_POTRA"/>
</dbReference>
<dbReference type="GO" id="GO:0019867">
    <property type="term" value="C:outer membrane"/>
    <property type="evidence" value="ECO:0007669"/>
    <property type="project" value="InterPro"/>
</dbReference>
<organism evidence="5 6">
    <name type="scientific">Chitinophaga niabensis</name>
    <dbReference type="NCBI Taxonomy" id="536979"/>
    <lineage>
        <taxon>Bacteria</taxon>
        <taxon>Pseudomonadati</taxon>
        <taxon>Bacteroidota</taxon>
        <taxon>Chitinophagia</taxon>
        <taxon>Chitinophagales</taxon>
        <taxon>Chitinophagaceae</taxon>
        <taxon>Chitinophaga</taxon>
    </lineage>
</organism>
<keyword evidence="3" id="KW-0732">Signal</keyword>
<dbReference type="EMBL" id="FSRA01000002">
    <property type="protein sequence ID" value="SIO48733.1"/>
    <property type="molecule type" value="Genomic_DNA"/>
</dbReference>
<dbReference type="Gene3D" id="2.40.160.50">
    <property type="entry name" value="membrane protein fhac: a member of the omp85/tpsb transporter family"/>
    <property type="match status" value="1"/>
</dbReference>
<evidence type="ECO:0000259" key="4">
    <source>
        <dbReference type="PROSITE" id="PS51779"/>
    </source>
</evidence>
<proteinExistence type="predicted"/>
<reference evidence="5 6" key="1">
    <citation type="submission" date="2016-11" db="EMBL/GenBank/DDBJ databases">
        <authorList>
            <person name="Jaros S."/>
            <person name="Januszkiewicz K."/>
            <person name="Wedrychowicz H."/>
        </authorList>
    </citation>
    <scope>NUCLEOTIDE SEQUENCE [LARGE SCALE GENOMIC DNA]</scope>
    <source>
        <strain evidence="5 6">DSM 24787</strain>
    </source>
</reference>
<keyword evidence="6" id="KW-1185">Reference proteome</keyword>
<evidence type="ECO:0000256" key="1">
    <source>
        <dbReference type="ARBA" id="ARBA00004370"/>
    </source>
</evidence>
<keyword evidence="2" id="KW-0472">Membrane</keyword>
<evidence type="ECO:0000313" key="5">
    <source>
        <dbReference type="EMBL" id="SIO48733.1"/>
    </source>
</evidence>
<dbReference type="STRING" id="536979.SAMN04488055_4590"/>
<protein>
    <submittedName>
        <fullName evidence="5">Surface antigen</fullName>
    </submittedName>
</protein>
<dbReference type="PROSITE" id="PS51779">
    <property type="entry name" value="POTRA"/>
    <property type="match status" value="1"/>
</dbReference>
<dbReference type="Pfam" id="PF07244">
    <property type="entry name" value="POTRA"/>
    <property type="match status" value="1"/>
</dbReference>
<evidence type="ECO:0000256" key="3">
    <source>
        <dbReference type="SAM" id="SignalP"/>
    </source>
</evidence>
<evidence type="ECO:0000313" key="6">
    <source>
        <dbReference type="Proteomes" id="UP000185003"/>
    </source>
</evidence>
<dbReference type="RefSeq" id="WP_084185769.1">
    <property type="nucleotide sequence ID" value="NZ_FSRA01000002.1"/>
</dbReference>
<dbReference type="Gene3D" id="3.10.20.310">
    <property type="entry name" value="membrane protein fhac"/>
    <property type="match status" value="1"/>
</dbReference>
<name>A0A1N6JWY4_9BACT</name>
<feature type="signal peptide" evidence="3">
    <location>
        <begin position="1"/>
        <end position="22"/>
    </location>
</feature>
<dbReference type="InterPro" id="IPR034746">
    <property type="entry name" value="POTRA"/>
</dbReference>
<dbReference type="AlphaFoldDB" id="A0A1N6JWY4"/>
<feature type="domain" description="POTRA" evidence="4">
    <location>
        <begin position="43"/>
        <end position="119"/>
    </location>
</feature>
<accession>A0A1N6JWY4</accession>
<dbReference type="OrthoDB" id="9768717at2"/>
<dbReference type="Pfam" id="PF01103">
    <property type="entry name" value="Omp85"/>
    <property type="match status" value="1"/>
</dbReference>
<dbReference type="Proteomes" id="UP000185003">
    <property type="component" value="Unassembled WGS sequence"/>
</dbReference>